<reference evidence="2" key="1">
    <citation type="submission" date="2015-09" db="EMBL/GenBank/DDBJ databases">
        <authorList>
            <person name="Rodrigo-Torres L."/>
            <person name="Arahal D.R."/>
        </authorList>
    </citation>
    <scope>NUCLEOTIDE SEQUENCE [LARGE SCALE GENOMIC DNA]</scope>
    <source>
        <strain evidence="2">CECT 5091</strain>
    </source>
</reference>
<organism evidence="1 2">
    <name type="scientific">Ruegeria denitrificans</name>
    <dbReference type="NCBI Taxonomy" id="1715692"/>
    <lineage>
        <taxon>Bacteria</taxon>
        <taxon>Pseudomonadati</taxon>
        <taxon>Pseudomonadota</taxon>
        <taxon>Alphaproteobacteria</taxon>
        <taxon>Rhodobacterales</taxon>
        <taxon>Roseobacteraceae</taxon>
        <taxon>Ruegeria</taxon>
    </lineage>
</organism>
<dbReference type="OrthoDB" id="9800698at2"/>
<evidence type="ECO:0000313" key="1">
    <source>
        <dbReference type="EMBL" id="CUK07527.1"/>
    </source>
</evidence>
<evidence type="ECO:0008006" key="3">
    <source>
        <dbReference type="Google" id="ProtNLM"/>
    </source>
</evidence>
<evidence type="ECO:0000313" key="2">
    <source>
        <dbReference type="Proteomes" id="UP000051260"/>
    </source>
</evidence>
<accession>A0A0P1IDZ4</accession>
<dbReference type="STRING" id="1715692.RUE5091_02958"/>
<proteinExistence type="predicted"/>
<dbReference type="Gene3D" id="3.40.50.300">
    <property type="entry name" value="P-loop containing nucleotide triphosphate hydrolases"/>
    <property type="match status" value="1"/>
</dbReference>
<dbReference type="Proteomes" id="UP000051260">
    <property type="component" value="Unassembled WGS sequence"/>
</dbReference>
<dbReference type="InterPro" id="IPR027417">
    <property type="entry name" value="P-loop_NTPase"/>
</dbReference>
<dbReference type="Pfam" id="PF13469">
    <property type="entry name" value="Sulfotransfer_3"/>
    <property type="match status" value="1"/>
</dbReference>
<name>A0A0P1IDZ4_9RHOB</name>
<dbReference type="EMBL" id="CYUD01000009">
    <property type="protein sequence ID" value="CUK07527.1"/>
    <property type="molecule type" value="Genomic_DNA"/>
</dbReference>
<gene>
    <name evidence="1" type="ORF">RUE5091_02958</name>
</gene>
<keyword evidence="2" id="KW-1185">Reference proteome</keyword>
<dbReference type="AlphaFoldDB" id="A0A0P1IDZ4"/>
<dbReference type="SUPFAM" id="SSF52540">
    <property type="entry name" value="P-loop containing nucleoside triphosphate hydrolases"/>
    <property type="match status" value="1"/>
</dbReference>
<protein>
    <recommendedName>
        <fullName evidence="3">Sulfotransferase domain protein</fullName>
    </recommendedName>
</protein>
<sequence length="126" mass="14350">MGKLPELIEGTTAFVDKAPGNYAFLGEVAQAFPKAVILNVLRDPRDVVLSMWRASFSAGGLYYTLDLKWMAAEANRYRRRSWPGLAICPLRTQYFHRTNLRMRSKRSVTCRRASRSIPLLSEGGRR</sequence>